<dbReference type="Proteomes" id="UP001150062">
    <property type="component" value="Unassembled WGS sequence"/>
</dbReference>
<evidence type="ECO:0000313" key="4">
    <source>
        <dbReference type="Proteomes" id="UP001146793"/>
    </source>
</evidence>
<protein>
    <submittedName>
        <fullName evidence="2">Protein mo25</fullName>
    </submittedName>
</protein>
<dbReference type="EMBL" id="JANTQA010000033">
    <property type="protein sequence ID" value="KAJ3437421.1"/>
    <property type="molecule type" value="Genomic_DNA"/>
</dbReference>
<evidence type="ECO:0000313" key="2">
    <source>
        <dbReference type="EMBL" id="KAJ3437421.1"/>
    </source>
</evidence>
<dbReference type="PANTHER" id="PTHR10182">
    <property type="entry name" value="CALCIUM-BINDING PROTEIN 39-RELATED"/>
    <property type="match status" value="1"/>
</dbReference>
<gene>
    <name evidence="2" type="ORF">M0812_16583</name>
    <name evidence="3" type="ORF">M0813_30024</name>
</gene>
<dbReference type="InterPro" id="IPR013878">
    <property type="entry name" value="Mo25"/>
</dbReference>
<evidence type="ECO:0000256" key="1">
    <source>
        <dbReference type="ARBA" id="ARBA00011012"/>
    </source>
</evidence>
<dbReference type="InterPro" id="IPR011989">
    <property type="entry name" value="ARM-like"/>
</dbReference>
<evidence type="ECO:0000313" key="5">
    <source>
        <dbReference type="Proteomes" id="UP001150062"/>
    </source>
</evidence>
<comment type="similarity">
    <text evidence="1">Belongs to the Mo25 family.</text>
</comment>
<dbReference type="InterPro" id="IPR016024">
    <property type="entry name" value="ARM-type_fold"/>
</dbReference>
<dbReference type="GO" id="GO:0043539">
    <property type="term" value="F:protein serine/threonine kinase activator activity"/>
    <property type="evidence" value="ECO:0007669"/>
    <property type="project" value="TreeGrafter"/>
</dbReference>
<dbReference type="GO" id="GO:0035556">
    <property type="term" value="P:intracellular signal transduction"/>
    <property type="evidence" value="ECO:0007669"/>
    <property type="project" value="TreeGrafter"/>
</dbReference>
<dbReference type="AlphaFoldDB" id="A0AAV7Z8B9"/>
<reference evidence="3" key="1">
    <citation type="submission" date="2022-08" db="EMBL/GenBank/DDBJ databases">
        <title>Novel sulfate-reducing endosymbionts in the free-living metamonad Anaeramoeba.</title>
        <authorList>
            <person name="Jerlstrom-Hultqvist J."/>
            <person name="Cepicka I."/>
            <person name="Gallot-Lavallee L."/>
            <person name="Salas-Leiva D."/>
            <person name="Curtis B.A."/>
            <person name="Zahonova K."/>
            <person name="Pipaliya S."/>
            <person name="Dacks J."/>
            <person name="Roger A.J."/>
        </authorList>
    </citation>
    <scope>NUCLEOTIDE SEQUENCE</scope>
    <source>
        <strain evidence="3">Schooner1</strain>
    </source>
</reference>
<name>A0AAV7Z8B9_9EUKA</name>
<evidence type="ECO:0000313" key="3">
    <source>
        <dbReference type="EMBL" id="KAJ6233715.1"/>
    </source>
</evidence>
<dbReference type="Gene3D" id="1.25.10.10">
    <property type="entry name" value="Leucine-rich Repeat Variant"/>
    <property type="match status" value="1"/>
</dbReference>
<dbReference type="EMBL" id="JAOAOG010000276">
    <property type="protein sequence ID" value="KAJ6233715.1"/>
    <property type="molecule type" value="Genomic_DNA"/>
</dbReference>
<accession>A0AAV7Z8B9</accession>
<sequence length="340" mass="40114">MTNLTRKQKKLKKSPEKLINGVCDQLTQLGSSELNEKSRNKIIDEAKKFLGIIKLVLFGVNDTKPNPDQVSSLARQVYNTSFFLLLISNLESLEFESRKDVVQIFNNLLHRRLSTRLPTVEHIYNHKEIVDKLFESYNQPEIALNCGMMLRECVHYETLAGYMLNGDNFWKLFEYVENTNFDVSSDTFSTFRDLLVVQKEVAAHFLVEQYDKFFKKYNILLQTSYVVKRQSLKLLGELLLDRKNFQVMKKYISDDENLKLMMNLMNDKRKSIQFEAFHVFKIFVANPNKNEKIIRILSMNKKALIKFLSHFLEDRNDETFKEEKLILIEEIRKIPSKNKK</sequence>
<dbReference type="Pfam" id="PF08569">
    <property type="entry name" value="Mo25"/>
    <property type="match status" value="1"/>
</dbReference>
<comment type="caution">
    <text evidence="2">The sequence shown here is derived from an EMBL/GenBank/DDBJ whole genome shotgun (WGS) entry which is preliminary data.</text>
</comment>
<keyword evidence="5" id="KW-1185">Reference proteome</keyword>
<proteinExistence type="inferred from homology"/>
<dbReference type="SUPFAM" id="SSF48371">
    <property type="entry name" value="ARM repeat"/>
    <property type="match status" value="1"/>
</dbReference>
<dbReference type="Proteomes" id="UP001146793">
    <property type="component" value="Unassembled WGS sequence"/>
</dbReference>
<reference evidence="2" key="2">
    <citation type="submission" date="2022-08" db="EMBL/GenBank/DDBJ databases">
        <title>Novel sulphate-reducing endosymbionts in the free-living metamonad Anaeramoeba.</title>
        <authorList>
            <person name="Jerlstrom-Hultqvist J."/>
            <person name="Cepicka I."/>
            <person name="Gallot-Lavallee L."/>
            <person name="Salas-Leiva D."/>
            <person name="Curtis B.A."/>
            <person name="Zahonova K."/>
            <person name="Pipaliya S."/>
            <person name="Dacks J."/>
            <person name="Roger A.J."/>
        </authorList>
    </citation>
    <scope>NUCLEOTIDE SEQUENCE</scope>
    <source>
        <strain evidence="2">Busselton2</strain>
    </source>
</reference>
<organism evidence="2 4">
    <name type="scientific">Anaeramoeba flamelloides</name>
    <dbReference type="NCBI Taxonomy" id="1746091"/>
    <lineage>
        <taxon>Eukaryota</taxon>
        <taxon>Metamonada</taxon>
        <taxon>Anaeramoebidae</taxon>
        <taxon>Anaeramoeba</taxon>
    </lineage>
</organism>
<dbReference type="PANTHER" id="PTHR10182:SF3">
    <property type="entry name" value="PROTEIN MO25"/>
    <property type="match status" value="1"/>
</dbReference>